<evidence type="ECO:0000313" key="1">
    <source>
        <dbReference type="EMBL" id="KGJ04208.1"/>
    </source>
</evidence>
<gene>
    <name evidence="1" type="ORF">IT41_10920</name>
</gene>
<dbReference type="Proteomes" id="UP000029846">
    <property type="component" value="Unassembled WGS sequence"/>
</dbReference>
<protein>
    <submittedName>
        <fullName evidence="1">Uncharacterized protein</fullName>
    </submittedName>
</protein>
<dbReference type="EMBL" id="JRKN01000013">
    <property type="protein sequence ID" value="KGJ04208.1"/>
    <property type="molecule type" value="Genomic_DNA"/>
</dbReference>
<sequence length="78" mass="8610">MTRAEGLLAPCEAPSRRGIRRIANKISGTGHHTPPRRLNRLLATYPEAMCARGLSALPRVRAALRPDTETGRRVLPEQ</sequence>
<name>A0A099F1R2_9RHOB</name>
<comment type="caution">
    <text evidence="1">The sequence shown here is derived from an EMBL/GenBank/DDBJ whole genome shotgun (WGS) entry which is preliminary data.</text>
</comment>
<organism evidence="1 2">
    <name type="scientific">Paracoccus halophilus</name>
    <dbReference type="NCBI Taxonomy" id="376733"/>
    <lineage>
        <taxon>Bacteria</taxon>
        <taxon>Pseudomonadati</taxon>
        <taxon>Pseudomonadota</taxon>
        <taxon>Alphaproteobacteria</taxon>
        <taxon>Rhodobacterales</taxon>
        <taxon>Paracoccaceae</taxon>
        <taxon>Paracoccus</taxon>
    </lineage>
</organism>
<keyword evidence="2" id="KW-1185">Reference proteome</keyword>
<reference evidence="1 2" key="1">
    <citation type="submission" date="2014-09" db="EMBL/GenBank/DDBJ databases">
        <authorList>
            <person name="McGinnis J.M."/>
            <person name="Wolfgang W.J."/>
        </authorList>
    </citation>
    <scope>NUCLEOTIDE SEQUENCE [LARGE SCALE GENOMIC DNA]</scope>
    <source>
        <strain evidence="1 2">JCM 14014</strain>
    </source>
</reference>
<evidence type="ECO:0000313" key="2">
    <source>
        <dbReference type="Proteomes" id="UP000029846"/>
    </source>
</evidence>
<reference evidence="1 2" key="2">
    <citation type="submission" date="2014-10" db="EMBL/GenBank/DDBJ databases">
        <title>Paracoccus sanguinis sp. nov., isolated from clinical specimens of New York State patients.</title>
        <authorList>
            <person name="Mingle L.A."/>
            <person name="Cole J.A."/>
            <person name="Lapierre P."/>
            <person name="Musser K.A."/>
        </authorList>
    </citation>
    <scope>NUCLEOTIDE SEQUENCE [LARGE SCALE GENOMIC DNA]</scope>
    <source>
        <strain evidence="1 2">JCM 14014</strain>
    </source>
</reference>
<accession>A0A099F1R2</accession>
<proteinExistence type="predicted"/>
<dbReference type="AlphaFoldDB" id="A0A099F1R2"/>